<dbReference type="InterPro" id="IPR036291">
    <property type="entry name" value="NAD(P)-bd_dom_sf"/>
</dbReference>
<dbReference type="InterPro" id="IPR006115">
    <property type="entry name" value="6PGDH_NADP-bd"/>
</dbReference>
<sequence>MTTIAILGLGEAGRLYATGLRDAGAVIRGYDPSLDLAGAGVAQVASVAEAVDGADVVLSLVGAPAAEEVARDALVTAGAQTVFADLNTAAPDVKRRIAAIAGKRRVPMADVAVLAPVPRAGHRTRLLASGDGARRFAERVTPLGVPVEVVAGEAGEAARLKLLRTVFMKGLATLILESVGAARAAGAEDWMRDQLAHELGPGGRDLVERLIDGTYRHAVRREIEVRDALEELAALAVPDDMTRATLAWFERIVAEGGSADS</sequence>
<dbReference type="Pfam" id="PF09130">
    <property type="entry name" value="DUF1932"/>
    <property type="match status" value="1"/>
</dbReference>
<organism evidence="3 4">
    <name type="scientific">Microbacterium immunditiarum</name>
    <dbReference type="NCBI Taxonomy" id="337480"/>
    <lineage>
        <taxon>Bacteria</taxon>
        <taxon>Bacillati</taxon>
        <taxon>Actinomycetota</taxon>
        <taxon>Actinomycetes</taxon>
        <taxon>Micrococcales</taxon>
        <taxon>Microbacteriaceae</taxon>
        <taxon>Microbacterium</taxon>
    </lineage>
</organism>
<dbReference type="Gene3D" id="1.10.1040.10">
    <property type="entry name" value="N-(1-d-carboxylethyl)-l-norvaline Dehydrogenase, domain 2"/>
    <property type="match status" value="1"/>
</dbReference>
<dbReference type="RefSeq" id="WP_179491552.1">
    <property type="nucleotide sequence ID" value="NZ_JACCBV010000001.1"/>
</dbReference>
<dbReference type="InterPro" id="IPR013328">
    <property type="entry name" value="6PGD_dom2"/>
</dbReference>
<dbReference type="SUPFAM" id="SSF48179">
    <property type="entry name" value="6-phosphogluconate dehydrogenase C-terminal domain-like"/>
    <property type="match status" value="1"/>
</dbReference>
<accession>A0A7Y9KMC4</accession>
<protein>
    <submittedName>
        <fullName evidence="3">3-hydroxyisobutyrate dehydrogenase-like beta-hydroxyacid dehydrogenase</fullName>
    </submittedName>
</protein>
<feature type="domain" description="6-phosphogluconate dehydrogenase NADP-binding" evidence="1">
    <location>
        <begin position="3"/>
        <end position="132"/>
    </location>
</feature>
<evidence type="ECO:0000313" key="3">
    <source>
        <dbReference type="EMBL" id="NYE21128.1"/>
    </source>
</evidence>
<dbReference type="AlphaFoldDB" id="A0A7Y9KMC4"/>
<keyword evidence="4" id="KW-1185">Reference proteome</keyword>
<dbReference type="Gene3D" id="3.40.50.720">
    <property type="entry name" value="NAD(P)-binding Rossmann-like Domain"/>
    <property type="match status" value="1"/>
</dbReference>
<evidence type="ECO:0000259" key="1">
    <source>
        <dbReference type="Pfam" id="PF03446"/>
    </source>
</evidence>
<gene>
    <name evidence="3" type="ORF">BJ991_003156</name>
</gene>
<name>A0A7Y9KMC4_9MICO</name>
<dbReference type="InterPro" id="IPR015814">
    <property type="entry name" value="Pgluconate_DH_NAD-bd_C"/>
</dbReference>
<dbReference type="Proteomes" id="UP000576969">
    <property type="component" value="Unassembled WGS sequence"/>
</dbReference>
<dbReference type="GO" id="GO:0050661">
    <property type="term" value="F:NADP binding"/>
    <property type="evidence" value="ECO:0007669"/>
    <property type="project" value="InterPro"/>
</dbReference>
<evidence type="ECO:0000259" key="2">
    <source>
        <dbReference type="Pfam" id="PF09130"/>
    </source>
</evidence>
<dbReference type="SUPFAM" id="SSF51735">
    <property type="entry name" value="NAD(P)-binding Rossmann-fold domains"/>
    <property type="match status" value="1"/>
</dbReference>
<dbReference type="Pfam" id="PF03446">
    <property type="entry name" value="NAD_binding_2"/>
    <property type="match status" value="1"/>
</dbReference>
<dbReference type="EMBL" id="JACCBV010000001">
    <property type="protein sequence ID" value="NYE21128.1"/>
    <property type="molecule type" value="Genomic_DNA"/>
</dbReference>
<dbReference type="InterPro" id="IPR008927">
    <property type="entry name" value="6-PGluconate_DH-like_C_sf"/>
</dbReference>
<comment type="caution">
    <text evidence="3">The sequence shown here is derived from an EMBL/GenBank/DDBJ whole genome shotgun (WGS) entry which is preliminary data.</text>
</comment>
<proteinExistence type="predicted"/>
<feature type="domain" description="Phosphogluconate dehydrogenase NAD-binding putative C-terminal" evidence="2">
    <location>
        <begin position="182"/>
        <end position="252"/>
    </location>
</feature>
<reference evidence="3 4" key="1">
    <citation type="submission" date="2020-07" db="EMBL/GenBank/DDBJ databases">
        <title>Sequencing the genomes of 1000 actinobacteria strains.</title>
        <authorList>
            <person name="Klenk H.-P."/>
        </authorList>
    </citation>
    <scope>NUCLEOTIDE SEQUENCE [LARGE SCALE GENOMIC DNA]</scope>
    <source>
        <strain evidence="3 4">DSM 24662</strain>
    </source>
</reference>
<evidence type="ECO:0000313" key="4">
    <source>
        <dbReference type="Proteomes" id="UP000576969"/>
    </source>
</evidence>